<dbReference type="UniPathway" id="UPA00930"/>
<sequence>MFWNKEIETLPKEKLKELQLERLKKVVKYAYEHVSYYRKKFEEAGLKPEDIKTLEDIRFIPFTSKADLREVYPFGMFAVPLSEIVEIHSSSGTTGKPVVIGYTKEDIEVWKEVMARSLTMIGVTKDDIIQVAYGYGLFTGGLGFHYGALAIGATIVPTSAGNTRRQIELMRDFGTTVLACTPSYALYLAEYAQDEMGIDPRTLKLRVGSFGAEMWTEEMRKEIERRFGIKAYNVYGLTEIIGPGVAHECPAQEGLHIWEDHFYAEIIDPETGEPLPEGERGELVLTTLTKKGVPMLRFRTRDITAFVSRTCPCGRTFIRIERIRGRTDDMIKVRGVMLFPYQIEKAILEVQGIEPHYQIILTRPHYLDEIEVQIEMSKEVFSDEVRKIEELRRKIEKRIEETVGIRVKVTLVEPKSLPRSEGKAKRVIDKRGLS</sequence>
<dbReference type="Pfam" id="PF14535">
    <property type="entry name" value="AMP-binding_C_2"/>
    <property type="match status" value="1"/>
</dbReference>
<dbReference type="Pfam" id="PF00501">
    <property type="entry name" value="AMP-binding"/>
    <property type="match status" value="1"/>
</dbReference>
<dbReference type="GO" id="GO:0047475">
    <property type="term" value="F:phenylacetate-CoA ligase activity"/>
    <property type="evidence" value="ECO:0007669"/>
    <property type="project" value="UniProtKB-EC"/>
</dbReference>
<evidence type="ECO:0000256" key="5">
    <source>
        <dbReference type="ARBA" id="ARBA00061566"/>
    </source>
</evidence>
<accession>A0A2N7PM29</accession>
<dbReference type="CDD" id="cd05913">
    <property type="entry name" value="PaaK"/>
    <property type="match status" value="1"/>
</dbReference>
<dbReference type="GO" id="GO:0000166">
    <property type="term" value="F:nucleotide binding"/>
    <property type="evidence" value="ECO:0007669"/>
    <property type="project" value="UniProtKB-KW"/>
</dbReference>
<comment type="subunit">
    <text evidence="1">Monomer.</text>
</comment>
<evidence type="ECO:0000256" key="7">
    <source>
        <dbReference type="ARBA" id="ARBA00068695"/>
    </source>
</evidence>
<dbReference type="FunFam" id="3.40.50.12780:FF:000016">
    <property type="entry name" value="Phenylacetate-coenzyme A ligase"/>
    <property type="match status" value="1"/>
</dbReference>
<dbReference type="GO" id="GO:0010124">
    <property type="term" value="P:phenylacetate catabolic process"/>
    <property type="evidence" value="ECO:0007669"/>
    <property type="project" value="UniProtKB-UniRule"/>
</dbReference>
<dbReference type="PANTHER" id="PTHR43439">
    <property type="entry name" value="PHENYLACETATE-COENZYME A LIGASE"/>
    <property type="match status" value="1"/>
</dbReference>
<dbReference type="InterPro" id="IPR042099">
    <property type="entry name" value="ANL_N_sf"/>
</dbReference>
<dbReference type="PIRSF" id="PIRSF006444">
    <property type="entry name" value="PaaK"/>
    <property type="match status" value="1"/>
</dbReference>
<evidence type="ECO:0000256" key="4">
    <source>
        <dbReference type="ARBA" id="ARBA00060591"/>
    </source>
</evidence>
<evidence type="ECO:0000259" key="10">
    <source>
        <dbReference type="Pfam" id="PF00501"/>
    </source>
</evidence>
<dbReference type="InterPro" id="IPR051414">
    <property type="entry name" value="Adenylate-forming_Reductase"/>
</dbReference>
<comment type="catalytic activity">
    <reaction evidence="9">
        <text>2-phenylacetate + ATP + CoA = phenylacetyl-CoA + AMP + diphosphate</text>
        <dbReference type="Rhea" id="RHEA:20956"/>
        <dbReference type="ChEBI" id="CHEBI:18401"/>
        <dbReference type="ChEBI" id="CHEBI:30616"/>
        <dbReference type="ChEBI" id="CHEBI:33019"/>
        <dbReference type="ChEBI" id="CHEBI:57287"/>
        <dbReference type="ChEBI" id="CHEBI:57390"/>
        <dbReference type="ChEBI" id="CHEBI:456215"/>
        <dbReference type="EC" id="6.2.1.30"/>
    </reaction>
</comment>
<organism evidence="12 13">
    <name type="scientific">Thermodesulfobacterium geofontis</name>
    <dbReference type="NCBI Taxonomy" id="1295609"/>
    <lineage>
        <taxon>Bacteria</taxon>
        <taxon>Pseudomonadati</taxon>
        <taxon>Thermodesulfobacteriota</taxon>
        <taxon>Thermodesulfobacteria</taxon>
        <taxon>Thermodesulfobacteriales</taxon>
        <taxon>Thermodesulfobacteriaceae</taxon>
        <taxon>Thermodesulfobacterium</taxon>
    </lineage>
</organism>
<dbReference type="Gene3D" id="3.30.300.30">
    <property type="match status" value="1"/>
</dbReference>
<dbReference type="EMBL" id="PNIK01000095">
    <property type="protein sequence ID" value="PMP65535.1"/>
    <property type="molecule type" value="Genomic_DNA"/>
</dbReference>
<dbReference type="InterPro" id="IPR011880">
    <property type="entry name" value="PA_CoA_ligase"/>
</dbReference>
<dbReference type="InterPro" id="IPR000873">
    <property type="entry name" value="AMP-dep_synth/lig_dom"/>
</dbReference>
<dbReference type="Gene3D" id="3.40.50.12780">
    <property type="entry name" value="N-terminal domain of ligase-like"/>
    <property type="match status" value="1"/>
</dbReference>
<evidence type="ECO:0000256" key="8">
    <source>
        <dbReference type="ARBA" id="ARBA00075111"/>
    </source>
</evidence>
<dbReference type="SUPFAM" id="SSF56801">
    <property type="entry name" value="Acetyl-CoA synthetase-like"/>
    <property type="match status" value="1"/>
</dbReference>
<proteinExistence type="inferred from homology"/>
<feature type="domain" description="AMP-dependent synthetase/ligase" evidence="10">
    <location>
        <begin position="86"/>
        <end position="285"/>
    </location>
</feature>
<feature type="domain" description="AMP-dependent ligase C-terminal" evidence="11">
    <location>
        <begin position="335"/>
        <end position="431"/>
    </location>
</feature>
<evidence type="ECO:0000256" key="1">
    <source>
        <dbReference type="ARBA" id="ARBA00011245"/>
    </source>
</evidence>
<name>A0A2N7PM29_9BACT</name>
<evidence type="ECO:0000256" key="3">
    <source>
        <dbReference type="ARBA" id="ARBA00022741"/>
    </source>
</evidence>
<protein>
    <recommendedName>
        <fullName evidence="7 9">Phenylacetate-coenzyme A ligase</fullName>
        <ecNumber evidence="6 9">6.2.1.30</ecNumber>
    </recommendedName>
    <alternativeName>
        <fullName evidence="8 9">Phenylacetyl-CoA ligase</fullName>
    </alternativeName>
</protein>
<evidence type="ECO:0000313" key="13">
    <source>
        <dbReference type="Proteomes" id="UP000235460"/>
    </source>
</evidence>
<comment type="function">
    <text evidence="9">Catalyzes the activation of phenylacetic acid (PA) to phenylacetyl-CoA (PA-CoA).</text>
</comment>
<comment type="caution">
    <text evidence="12">The sequence shown here is derived from an EMBL/GenBank/DDBJ whole genome shotgun (WGS) entry which is preliminary data.</text>
</comment>
<comment type="pathway">
    <text evidence="4 9">Aromatic compound metabolism; phenylacetate degradation.</text>
</comment>
<comment type="similarity">
    <text evidence="5 9">Belongs to the phenylacetyl-CoA ligase family.</text>
</comment>
<evidence type="ECO:0000313" key="12">
    <source>
        <dbReference type="EMBL" id="PMP65535.1"/>
    </source>
</evidence>
<dbReference type="PANTHER" id="PTHR43439:SF1">
    <property type="entry name" value="PHENYLACETATE-COENZYME A LIGASE"/>
    <property type="match status" value="1"/>
</dbReference>
<reference evidence="12 13" key="1">
    <citation type="submission" date="2018-01" db="EMBL/GenBank/DDBJ databases">
        <title>Metagenomic assembled genomes from two thermal pools in the Uzon Caldera, Kamchatka, Russia.</title>
        <authorList>
            <person name="Wilkins L."/>
            <person name="Ettinger C."/>
        </authorList>
    </citation>
    <scope>NUCLEOTIDE SEQUENCE [LARGE SCALE GENOMIC DNA]</scope>
    <source>
        <strain evidence="12">ZAV-08</strain>
    </source>
</reference>
<keyword evidence="3 9" id="KW-0547">Nucleotide-binding</keyword>
<dbReference type="Proteomes" id="UP000235460">
    <property type="component" value="Unassembled WGS sequence"/>
</dbReference>
<dbReference type="EC" id="6.2.1.30" evidence="6 9"/>
<keyword evidence="2 9" id="KW-0436">Ligase</keyword>
<gene>
    <name evidence="12" type="ORF">C0190_06650</name>
</gene>
<evidence type="ECO:0000256" key="6">
    <source>
        <dbReference type="ARBA" id="ARBA00066629"/>
    </source>
</evidence>
<evidence type="ECO:0000256" key="9">
    <source>
        <dbReference type="PIRNR" id="PIRNR006444"/>
    </source>
</evidence>
<dbReference type="InterPro" id="IPR028154">
    <property type="entry name" value="AMP-dep_Lig_C"/>
</dbReference>
<dbReference type="InterPro" id="IPR045851">
    <property type="entry name" value="AMP-bd_C_sf"/>
</dbReference>
<evidence type="ECO:0000256" key="2">
    <source>
        <dbReference type="ARBA" id="ARBA00022598"/>
    </source>
</evidence>
<dbReference type="AlphaFoldDB" id="A0A2N7PM29"/>
<evidence type="ECO:0000259" key="11">
    <source>
        <dbReference type="Pfam" id="PF14535"/>
    </source>
</evidence>